<reference evidence="3 4" key="1">
    <citation type="submission" date="2019-04" db="EMBL/GenBank/DDBJ databases">
        <title>Geobacter ruber sp. nov., ferric-reducing bacteria isolated from paddy soil.</title>
        <authorList>
            <person name="Xu Z."/>
            <person name="Masuda Y."/>
            <person name="Itoh H."/>
            <person name="Senoo K."/>
        </authorList>
    </citation>
    <scope>NUCLEOTIDE SEQUENCE [LARGE SCALE GENOMIC DNA]</scope>
    <source>
        <strain evidence="3 4">Red88</strain>
    </source>
</reference>
<feature type="domain" description="PBP" evidence="2">
    <location>
        <begin position="28"/>
        <end position="203"/>
    </location>
</feature>
<dbReference type="PANTHER" id="PTHR30570:SF1">
    <property type="entry name" value="PHOSPHATE-BINDING PROTEIN PSTS"/>
    <property type="match status" value="1"/>
</dbReference>
<gene>
    <name evidence="3" type="ORF">ET418_14020</name>
</gene>
<comment type="caution">
    <text evidence="3">The sequence shown here is derived from an EMBL/GenBank/DDBJ whole genome shotgun (WGS) entry which is preliminary data.</text>
</comment>
<dbReference type="Gene3D" id="3.40.190.10">
    <property type="entry name" value="Periplasmic binding protein-like II"/>
    <property type="match status" value="2"/>
</dbReference>
<evidence type="ECO:0000313" key="4">
    <source>
        <dbReference type="Proteomes" id="UP000324298"/>
    </source>
</evidence>
<keyword evidence="1" id="KW-0732">Signal</keyword>
<evidence type="ECO:0000259" key="2">
    <source>
        <dbReference type="Pfam" id="PF12849"/>
    </source>
</evidence>
<proteinExistence type="predicted"/>
<dbReference type="InterPro" id="IPR050811">
    <property type="entry name" value="Phosphate_ABC_transporter"/>
</dbReference>
<dbReference type="OrthoDB" id="9783488at2"/>
<accession>A0A5A9X943</accession>
<evidence type="ECO:0000256" key="1">
    <source>
        <dbReference type="ARBA" id="ARBA00022729"/>
    </source>
</evidence>
<dbReference type="SUPFAM" id="SSF53850">
    <property type="entry name" value="Periplasmic binding protein-like II"/>
    <property type="match status" value="1"/>
</dbReference>
<keyword evidence="4" id="KW-1185">Reference proteome</keyword>
<dbReference type="EMBL" id="SRSD01000009">
    <property type="protein sequence ID" value="KAA0888968.1"/>
    <property type="molecule type" value="Genomic_DNA"/>
</dbReference>
<dbReference type="PANTHER" id="PTHR30570">
    <property type="entry name" value="PERIPLASMIC PHOSPHATE BINDING COMPONENT OF PHOSPHATE ABC TRANSPORTER"/>
    <property type="match status" value="1"/>
</dbReference>
<dbReference type="Pfam" id="PF12849">
    <property type="entry name" value="PBP_like_2"/>
    <property type="match status" value="1"/>
</dbReference>
<organism evidence="3 4">
    <name type="scientific">Oryzomonas rubra</name>
    <dbReference type="NCBI Taxonomy" id="2509454"/>
    <lineage>
        <taxon>Bacteria</taxon>
        <taxon>Pseudomonadati</taxon>
        <taxon>Thermodesulfobacteriota</taxon>
        <taxon>Desulfuromonadia</taxon>
        <taxon>Geobacterales</taxon>
        <taxon>Geobacteraceae</taxon>
        <taxon>Oryzomonas</taxon>
    </lineage>
</organism>
<dbReference type="AlphaFoldDB" id="A0A5A9X943"/>
<dbReference type="Proteomes" id="UP000324298">
    <property type="component" value="Unassembled WGS sequence"/>
</dbReference>
<sequence length="256" mass="27138">MLRLGFVAGLFVVVLWTGISSGSSEELKIGAGDAAAENILKPIKEAFESANNVQLIVIESGAKVAFADLNRASLDAAAAGIGYPAWLELMKREGVEIEDPAVFQPVTIGKDHIVVITSKENPVKKLNAEQLRGIFSGEIENWNQVGGADMPIMVVWGSLMQDTNAMFLSAFLAGKPLVSDVLDATTAEDVRTNIAANPSAIGIGPAGALDDSVASPETPLLSRDITLISRANPPNALLKLLEFINKDGRKFIKATE</sequence>
<protein>
    <submittedName>
        <fullName evidence="3">Phosphate ABC transporter substrate-binding protein</fullName>
    </submittedName>
</protein>
<evidence type="ECO:0000313" key="3">
    <source>
        <dbReference type="EMBL" id="KAA0888968.1"/>
    </source>
</evidence>
<dbReference type="RefSeq" id="WP_149308571.1">
    <property type="nucleotide sequence ID" value="NZ_SRSD01000009.1"/>
</dbReference>
<name>A0A5A9X943_9BACT</name>
<dbReference type="InterPro" id="IPR024370">
    <property type="entry name" value="PBP_domain"/>
</dbReference>